<evidence type="ECO:0000256" key="11">
    <source>
        <dbReference type="SAM" id="MobiDB-lite"/>
    </source>
</evidence>
<dbReference type="EMBL" id="KQ257452">
    <property type="protein sequence ID" value="KND02806.1"/>
    <property type="molecule type" value="Genomic_DNA"/>
</dbReference>
<evidence type="ECO:0000256" key="9">
    <source>
        <dbReference type="RuleBase" id="RU003945"/>
    </source>
</evidence>
<dbReference type="NCBIfam" id="TIGR03592">
    <property type="entry name" value="yidC_oxa1_cterm"/>
    <property type="match status" value="1"/>
</dbReference>
<evidence type="ECO:0000313" key="15">
    <source>
        <dbReference type="Proteomes" id="UP000053201"/>
    </source>
</evidence>
<dbReference type="AlphaFoldDB" id="A0A0L0HN09"/>
<feature type="domain" description="Membrane insertase YidC/Oxa/ALB C-terminal" evidence="13">
    <location>
        <begin position="174"/>
        <end position="369"/>
    </location>
</feature>
<feature type="coiled-coil region" evidence="10">
    <location>
        <begin position="403"/>
        <end position="430"/>
    </location>
</feature>
<evidence type="ECO:0000256" key="1">
    <source>
        <dbReference type="ARBA" id="ARBA00004448"/>
    </source>
</evidence>
<evidence type="ECO:0000256" key="8">
    <source>
        <dbReference type="ARBA" id="ARBA00023136"/>
    </source>
</evidence>
<keyword evidence="8 12" id="KW-0472">Membrane</keyword>
<evidence type="ECO:0000256" key="6">
    <source>
        <dbReference type="ARBA" id="ARBA00022989"/>
    </source>
</evidence>
<evidence type="ECO:0000256" key="12">
    <source>
        <dbReference type="SAM" id="Phobius"/>
    </source>
</evidence>
<dbReference type="InterPro" id="IPR001708">
    <property type="entry name" value="YidC/ALB3/OXA1/COX18"/>
</dbReference>
<keyword evidence="6 12" id="KW-1133">Transmembrane helix</keyword>
<evidence type="ECO:0000313" key="14">
    <source>
        <dbReference type="EMBL" id="KND02806.1"/>
    </source>
</evidence>
<keyword evidence="5" id="KW-0809">Transit peptide</keyword>
<dbReference type="FunCoup" id="A0A0L0HN09">
    <property type="interactions" value="327"/>
</dbReference>
<keyword evidence="4" id="KW-0999">Mitochondrion inner membrane</keyword>
<dbReference type="OrthoDB" id="2148490at2759"/>
<evidence type="ECO:0000256" key="4">
    <source>
        <dbReference type="ARBA" id="ARBA00022792"/>
    </source>
</evidence>
<dbReference type="VEuPathDB" id="FungiDB:SPPG_01887"/>
<feature type="transmembrane region" description="Helical" evidence="12">
    <location>
        <begin position="172"/>
        <end position="194"/>
    </location>
</feature>
<dbReference type="InterPro" id="IPR028055">
    <property type="entry name" value="YidC/Oxa/ALB_C"/>
</dbReference>
<evidence type="ECO:0000259" key="13">
    <source>
        <dbReference type="Pfam" id="PF02096"/>
    </source>
</evidence>
<feature type="transmembrane region" description="Helical" evidence="12">
    <location>
        <begin position="245"/>
        <end position="267"/>
    </location>
</feature>
<name>A0A0L0HN09_SPIPD</name>
<gene>
    <name evidence="14" type="ORF">SPPG_01887</name>
</gene>
<dbReference type="GO" id="GO:0032977">
    <property type="term" value="F:membrane insertase activity"/>
    <property type="evidence" value="ECO:0007669"/>
    <property type="project" value="InterPro"/>
</dbReference>
<dbReference type="eggNOG" id="KOG1239">
    <property type="taxonomic scope" value="Eukaryota"/>
</dbReference>
<organism evidence="14 15">
    <name type="scientific">Spizellomyces punctatus (strain DAOM BR117)</name>
    <dbReference type="NCBI Taxonomy" id="645134"/>
    <lineage>
        <taxon>Eukaryota</taxon>
        <taxon>Fungi</taxon>
        <taxon>Fungi incertae sedis</taxon>
        <taxon>Chytridiomycota</taxon>
        <taxon>Chytridiomycota incertae sedis</taxon>
        <taxon>Chytridiomycetes</taxon>
        <taxon>Spizellomycetales</taxon>
        <taxon>Spizellomycetaceae</taxon>
        <taxon>Spizellomyces</taxon>
    </lineage>
</organism>
<keyword evidence="7" id="KW-0496">Mitochondrion</keyword>
<evidence type="ECO:0000256" key="5">
    <source>
        <dbReference type="ARBA" id="ARBA00022946"/>
    </source>
</evidence>
<dbReference type="RefSeq" id="XP_016610845.1">
    <property type="nucleotide sequence ID" value="XM_016750198.1"/>
</dbReference>
<dbReference type="Pfam" id="PF02096">
    <property type="entry name" value="60KD_IMP"/>
    <property type="match status" value="1"/>
</dbReference>
<protein>
    <submittedName>
        <fullName evidence="14">YidC/Oxa1 family membrane protein insertase</fullName>
    </submittedName>
</protein>
<feature type="transmembrane region" description="Helical" evidence="12">
    <location>
        <begin position="296"/>
        <end position="314"/>
    </location>
</feature>
<dbReference type="STRING" id="645134.A0A0L0HN09"/>
<evidence type="ECO:0000256" key="7">
    <source>
        <dbReference type="ARBA" id="ARBA00023128"/>
    </source>
</evidence>
<reference evidence="14 15" key="1">
    <citation type="submission" date="2009-08" db="EMBL/GenBank/DDBJ databases">
        <title>The Genome Sequence of Spizellomyces punctatus strain DAOM BR117.</title>
        <authorList>
            <consortium name="The Broad Institute Genome Sequencing Platform"/>
            <person name="Russ C."/>
            <person name="Cuomo C."/>
            <person name="Shea T."/>
            <person name="Young S.K."/>
            <person name="Zeng Q."/>
            <person name="Koehrsen M."/>
            <person name="Haas B."/>
            <person name="Borodovsky M."/>
            <person name="Guigo R."/>
            <person name="Alvarado L."/>
            <person name="Berlin A."/>
            <person name="Bochicchio J."/>
            <person name="Borenstein D."/>
            <person name="Chapman S."/>
            <person name="Chen Z."/>
            <person name="Engels R."/>
            <person name="Freedman E."/>
            <person name="Gellesch M."/>
            <person name="Goldberg J."/>
            <person name="Griggs A."/>
            <person name="Gujja S."/>
            <person name="Heiman D."/>
            <person name="Hepburn T."/>
            <person name="Howarth C."/>
            <person name="Jen D."/>
            <person name="Larson L."/>
            <person name="Lewis B."/>
            <person name="Mehta T."/>
            <person name="Park D."/>
            <person name="Pearson M."/>
            <person name="Roberts A."/>
            <person name="Saif S."/>
            <person name="Shenoy N."/>
            <person name="Sisk P."/>
            <person name="Stolte C."/>
            <person name="Sykes S."/>
            <person name="Thomson T."/>
            <person name="Walk T."/>
            <person name="White J."/>
            <person name="Yandava C."/>
            <person name="Burger G."/>
            <person name="Gray M.W."/>
            <person name="Holland P.W.H."/>
            <person name="King N."/>
            <person name="Lang F.B.F."/>
            <person name="Roger A.J."/>
            <person name="Ruiz-Trillo I."/>
            <person name="Lander E."/>
            <person name="Nusbaum C."/>
        </authorList>
    </citation>
    <scope>NUCLEOTIDE SEQUENCE [LARGE SCALE GENOMIC DNA]</scope>
    <source>
        <strain evidence="14 15">DAOM BR117</strain>
    </source>
</reference>
<evidence type="ECO:0000256" key="10">
    <source>
        <dbReference type="SAM" id="Coils"/>
    </source>
</evidence>
<keyword evidence="10" id="KW-0175">Coiled coil</keyword>
<dbReference type="OMA" id="GWKNAQT"/>
<accession>A0A0L0HN09</accession>
<dbReference type="PANTHER" id="PTHR12428">
    <property type="entry name" value="OXA1"/>
    <property type="match status" value="1"/>
</dbReference>
<dbReference type="CDD" id="cd20069">
    <property type="entry name" value="5TM_Oxa1-like"/>
    <property type="match status" value="1"/>
</dbReference>
<feature type="coiled-coil region" evidence="10">
    <location>
        <begin position="219"/>
        <end position="246"/>
    </location>
</feature>
<keyword evidence="15" id="KW-1185">Reference proteome</keyword>
<feature type="compositionally biased region" description="Polar residues" evidence="11">
    <location>
        <begin position="85"/>
        <end position="100"/>
    </location>
</feature>
<evidence type="ECO:0000256" key="3">
    <source>
        <dbReference type="ARBA" id="ARBA00022692"/>
    </source>
</evidence>
<comment type="similarity">
    <text evidence="2 9">Belongs to the OXA1/ALB3/YidC family.</text>
</comment>
<dbReference type="GO" id="GO:0005743">
    <property type="term" value="C:mitochondrial inner membrane"/>
    <property type="evidence" value="ECO:0007669"/>
    <property type="project" value="UniProtKB-SubCell"/>
</dbReference>
<dbReference type="Proteomes" id="UP000053201">
    <property type="component" value="Unassembled WGS sequence"/>
</dbReference>
<dbReference type="GeneID" id="27685521"/>
<dbReference type="InParanoid" id="A0A0L0HN09"/>
<evidence type="ECO:0000256" key="2">
    <source>
        <dbReference type="ARBA" id="ARBA00009877"/>
    </source>
</evidence>
<feature type="transmembrane region" description="Helical" evidence="12">
    <location>
        <begin position="334"/>
        <end position="355"/>
    </location>
</feature>
<feature type="region of interest" description="Disordered" evidence="11">
    <location>
        <begin position="72"/>
        <end position="104"/>
    </location>
</feature>
<dbReference type="GO" id="GO:0032979">
    <property type="term" value="P:protein insertion into mitochondrial inner membrane from matrix"/>
    <property type="evidence" value="ECO:0007669"/>
    <property type="project" value="TreeGrafter"/>
</dbReference>
<dbReference type="PANTHER" id="PTHR12428:SF66">
    <property type="entry name" value="MITOCHONDRIAL INNER MEMBRANE PROTEIN OXA1L"/>
    <property type="match status" value="1"/>
</dbReference>
<proteinExistence type="inferred from homology"/>
<sequence length="440" mass="47698">MSGIRSLSALTVRTRTLNQIWGSQHRPPVGKCTNALFRPIATPAFRTLSQRATRLSVPWTAPIAQTRRNFWSSKTKEVEEPVATAAQTSAVPTPPSSTDAISPPVPPTDAITTTTSTTPSFLSDPTLLDATLQPALTSISHLGDLKTLGLCNSTPAGLAQSLIEAVYVTTGLPWWATIMATTLLIRVALTPLILRVQRSSAKMNNISHKTKPLQDEMTRLRAEGDMVGAQKALQKLREEYKNAGVNPLGGLIALVQAPVFISFFFGLKGMAELPVPGFETGGLAWFANLSIPDPTYVLPIVASLGMLAVMELGAEMGTQVNNAQTATFKNVLRIALIGSIPFTAQLPSAIFMYWISTNAFTLLQTFALKNPSFRRLCNIPALNPVARAVQHQGMAQIQKLSFAESMKMVKQAAEERKKREETALEAAKKIRTIGGIKRRV</sequence>
<keyword evidence="3 9" id="KW-0812">Transmembrane</keyword>
<comment type="subcellular location">
    <subcellularLocation>
        <location evidence="9">Membrane</location>
        <topology evidence="9">Multi-pass membrane protein</topology>
    </subcellularLocation>
    <subcellularLocation>
        <location evidence="1">Mitochondrion inner membrane</location>
        <topology evidence="1">Multi-pass membrane protein</topology>
    </subcellularLocation>
</comment>